<dbReference type="KEGG" id="sli:Slin_4228"/>
<dbReference type="PANTHER" id="PTHR12736">
    <property type="entry name" value="LANC-LIKE PROTEIN"/>
    <property type="match status" value="1"/>
</dbReference>
<dbReference type="PANTHER" id="PTHR12736:SF7">
    <property type="entry name" value="LANC-LIKE PROTEIN 3"/>
    <property type="match status" value="1"/>
</dbReference>
<keyword evidence="1" id="KW-0479">Metal-binding</keyword>
<keyword evidence="1" id="KW-0862">Zinc</keyword>
<feature type="binding site" evidence="1">
    <location>
        <position position="345"/>
    </location>
    <ligand>
        <name>Zn(2+)</name>
        <dbReference type="ChEBI" id="CHEBI:29105"/>
    </ligand>
</feature>
<dbReference type="eggNOG" id="COG4403">
    <property type="taxonomic scope" value="Bacteria"/>
</dbReference>
<feature type="binding site" evidence="1">
    <location>
        <position position="344"/>
    </location>
    <ligand>
        <name>Zn(2+)</name>
        <dbReference type="ChEBI" id="CHEBI:29105"/>
    </ligand>
</feature>
<feature type="binding site" evidence="1">
    <location>
        <position position="296"/>
    </location>
    <ligand>
        <name>Zn(2+)</name>
        <dbReference type="ChEBI" id="CHEBI:29105"/>
    </ligand>
</feature>
<protein>
    <submittedName>
        <fullName evidence="2">Lanthionine synthetase C family protein</fullName>
    </submittedName>
</protein>
<dbReference type="InterPro" id="IPR007822">
    <property type="entry name" value="LANC-like"/>
</dbReference>
<dbReference type="SUPFAM" id="SSF158745">
    <property type="entry name" value="LanC-like"/>
    <property type="match status" value="1"/>
</dbReference>
<dbReference type="GO" id="GO:0046872">
    <property type="term" value="F:metal ion binding"/>
    <property type="evidence" value="ECO:0007669"/>
    <property type="project" value="UniProtKB-KW"/>
</dbReference>
<accession>D2QKP7</accession>
<dbReference type="Proteomes" id="UP000002028">
    <property type="component" value="Chromosome"/>
</dbReference>
<keyword evidence="3" id="KW-1185">Reference proteome</keyword>
<dbReference type="RefSeq" id="WP_012928723.1">
    <property type="nucleotide sequence ID" value="NC_013730.1"/>
</dbReference>
<dbReference type="Pfam" id="PF05147">
    <property type="entry name" value="LANC_like"/>
    <property type="match status" value="1"/>
</dbReference>
<evidence type="ECO:0000256" key="1">
    <source>
        <dbReference type="PIRSR" id="PIRSR607822-1"/>
    </source>
</evidence>
<dbReference type="SMART" id="SM01260">
    <property type="entry name" value="LANC_like"/>
    <property type="match status" value="1"/>
</dbReference>
<dbReference type="Gene3D" id="1.50.10.20">
    <property type="match status" value="1"/>
</dbReference>
<dbReference type="HOGENOM" id="CLU_414986_0_0_10"/>
<dbReference type="PRINTS" id="PR01950">
    <property type="entry name" value="LANCSUPER"/>
</dbReference>
<dbReference type="GO" id="GO:0005886">
    <property type="term" value="C:plasma membrane"/>
    <property type="evidence" value="ECO:0007669"/>
    <property type="project" value="TreeGrafter"/>
</dbReference>
<dbReference type="AlphaFoldDB" id="D2QKP7"/>
<dbReference type="EMBL" id="CP001769">
    <property type="protein sequence ID" value="ADB40213.1"/>
    <property type="molecule type" value="Genomic_DNA"/>
</dbReference>
<dbReference type="GO" id="GO:0031179">
    <property type="term" value="P:peptide modification"/>
    <property type="evidence" value="ECO:0007669"/>
    <property type="project" value="InterPro"/>
</dbReference>
<name>D2QKP7_SPILD</name>
<reference evidence="2 3" key="1">
    <citation type="journal article" date="2010" name="Stand. Genomic Sci.">
        <title>Complete genome sequence of Spirosoma linguale type strain (1).</title>
        <authorList>
            <person name="Lail K."/>
            <person name="Sikorski J."/>
            <person name="Saunders E."/>
            <person name="Lapidus A."/>
            <person name="Glavina Del Rio T."/>
            <person name="Copeland A."/>
            <person name="Tice H."/>
            <person name="Cheng J.-F."/>
            <person name="Lucas S."/>
            <person name="Nolan M."/>
            <person name="Bruce D."/>
            <person name="Goodwin L."/>
            <person name="Pitluck S."/>
            <person name="Ivanova N."/>
            <person name="Mavromatis K."/>
            <person name="Ovchinnikova G."/>
            <person name="Pati A."/>
            <person name="Chen A."/>
            <person name="Palaniappan K."/>
            <person name="Land M."/>
            <person name="Hauser L."/>
            <person name="Chang Y.-J."/>
            <person name="Jeffries C.D."/>
            <person name="Chain P."/>
            <person name="Brettin T."/>
            <person name="Detter J.C."/>
            <person name="Schuetze A."/>
            <person name="Rohde M."/>
            <person name="Tindall B.J."/>
            <person name="Goeker M."/>
            <person name="Bristow J."/>
            <person name="Eisen J.A."/>
            <person name="Markowitz V."/>
            <person name="Hugenholtz P."/>
            <person name="Kyrpides N.C."/>
            <person name="Klenk H.-P."/>
            <person name="Chen F."/>
        </authorList>
    </citation>
    <scope>NUCLEOTIDE SEQUENCE [LARGE SCALE GENOMIC DNA]</scope>
    <source>
        <strain evidence="3">ATCC 33905 / DSM 74 / LMG 10896 / Claus 1</strain>
    </source>
</reference>
<organism evidence="2 3">
    <name type="scientific">Spirosoma linguale (strain ATCC 33905 / DSM 74 / LMG 10896 / Claus 1)</name>
    <dbReference type="NCBI Taxonomy" id="504472"/>
    <lineage>
        <taxon>Bacteria</taxon>
        <taxon>Pseudomonadati</taxon>
        <taxon>Bacteroidota</taxon>
        <taxon>Cytophagia</taxon>
        <taxon>Cytophagales</taxon>
        <taxon>Cytophagaceae</taxon>
        <taxon>Spirosoma</taxon>
    </lineage>
</organism>
<evidence type="ECO:0000313" key="3">
    <source>
        <dbReference type="Proteomes" id="UP000002028"/>
    </source>
</evidence>
<evidence type="ECO:0000313" key="2">
    <source>
        <dbReference type="EMBL" id="ADB40213.1"/>
    </source>
</evidence>
<dbReference type="STRING" id="504472.Slin_4228"/>
<sequence length="661" mass="75876">MVFKKVNTLLQPEDASIFLSEAISIGTWTIEQAKRSEQGIFWTMYYNDDDLISEAATTHLYSGTAGVIHFLMELYLVTNDPNLEEYIHGGLRWLIHHSKSSGLDSYSMFTGRLSVALCFLRAASQFNNPNYLNFAYSSLESVESFLTSSTNDLINGISGCLLGLVHFYHHTKDESILPLVFKFIDRLLQNCRFLRDSVYWDLTKDHTQPLCGFSHGLAGIGFCLLEVGHYFNLPFLTDLAQKTYQAENYHFQPHKLNWPDFRKGSYSKKDENEFRRSLINKDLYPFIKEKFMFAWCHGAPGIGLSRLRAHQITGNKTWLNDLEMAITSTSHDLDNTGINSYCLCHGGAGNADLLIEAFLYTNKQDYFEAALKVGKKALQQKEQLGYYRPGSLTDKPDAALFTGTSGVGLFYLRLLFPSSIHSVLYPVLPKPEMQFHLNNNLWSEKKASFNLVKASFSNATNYLNYKGINEIGLPIESILGINFLSKTTLKHHLIWIRLKLFKKDYKKYVSLLKLDIKLFRSRLSFESNNVLSYTKYRYRLEQSQYLLSKVENHINTFFKLTADASLVQNLTELNEIQYFLVYYNPYINSTYSVIKISSLSNAILTYLLTSNTLTSTVRYVDELLEDNHDISLLQISELVRNQLWEFIKMGLLEESSTVNSQ</sequence>
<proteinExistence type="predicted"/>
<gene>
    <name evidence="2" type="ordered locus">Slin_4228</name>
</gene>